<evidence type="ECO:0000256" key="2">
    <source>
        <dbReference type="SAM" id="MobiDB-lite"/>
    </source>
</evidence>
<evidence type="ECO:0000256" key="1">
    <source>
        <dbReference type="SAM" id="Coils"/>
    </source>
</evidence>
<feature type="coiled-coil region" evidence="1">
    <location>
        <begin position="27"/>
        <end position="76"/>
    </location>
</feature>
<organism evidence="3">
    <name type="scientific">Siphoviridae sp. ctGyV19</name>
    <dbReference type="NCBI Taxonomy" id="2826225"/>
    <lineage>
        <taxon>Viruses</taxon>
        <taxon>Duplodnaviria</taxon>
        <taxon>Heunggongvirae</taxon>
        <taxon>Uroviricota</taxon>
        <taxon>Caudoviricetes</taxon>
    </lineage>
</organism>
<reference evidence="3" key="1">
    <citation type="journal article" date="2021" name="Proc. Natl. Acad. Sci. U.S.A.">
        <title>A Catalog of Tens of Thousands of Viruses from Human Metagenomes Reveals Hidden Associations with Chronic Diseases.</title>
        <authorList>
            <person name="Tisza M.J."/>
            <person name="Buck C.B."/>
        </authorList>
    </citation>
    <scope>NUCLEOTIDE SEQUENCE</scope>
    <source>
        <strain evidence="3">CtGyV19</strain>
    </source>
</reference>
<dbReference type="InterPro" id="IPR009636">
    <property type="entry name" value="SCAF"/>
</dbReference>
<protein>
    <submittedName>
        <fullName evidence="3">Minor structural protein</fullName>
    </submittedName>
</protein>
<keyword evidence="1" id="KW-0175">Coiled coil</keyword>
<dbReference type="GO" id="GO:0019069">
    <property type="term" value="P:viral capsid assembly"/>
    <property type="evidence" value="ECO:0007669"/>
    <property type="project" value="InterPro"/>
</dbReference>
<evidence type="ECO:0000313" key="3">
    <source>
        <dbReference type="EMBL" id="DAD86091.1"/>
    </source>
</evidence>
<feature type="region of interest" description="Disordered" evidence="2">
    <location>
        <begin position="135"/>
        <end position="177"/>
    </location>
</feature>
<name>A0A8S5MW18_9CAUD</name>
<dbReference type="EMBL" id="BK014994">
    <property type="protein sequence ID" value="DAD86091.1"/>
    <property type="molecule type" value="Genomic_DNA"/>
</dbReference>
<accession>A0A8S5MW18</accession>
<dbReference type="Pfam" id="PF06810">
    <property type="entry name" value="Phage_scaffold"/>
    <property type="match status" value="1"/>
</dbReference>
<sequence length="177" mass="19725">MQRKFLEGLGLEKEVVDKIMVANGTDIENLKADRDEYKRQLGEAQKTLKSFEGVDIEELQGKITKLTEDLAAKDTEIQQKLADRDFGDALKEAITSAGARNTKAVMALLDQDSLKTSKNQKEDIQNALETVKKENDYLFQPEKPVPKMVSPTSGPNPAVEDKKTQANEALRSLFGKE</sequence>
<proteinExistence type="predicted"/>